<dbReference type="STRING" id="1191523.MROS_1931"/>
<organism evidence="4 5">
    <name type="scientific">Melioribacter roseus (strain DSM 23840 / JCM 17771 / VKM B-2668 / P3M-2)</name>
    <dbReference type="NCBI Taxonomy" id="1191523"/>
    <lineage>
        <taxon>Bacteria</taxon>
        <taxon>Pseudomonadati</taxon>
        <taxon>Ignavibacteriota</taxon>
        <taxon>Ignavibacteria</taxon>
        <taxon>Ignavibacteriales</taxon>
        <taxon>Melioribacteraceae</taxon>
        <taxon>Melioribacter</taxon>
    </lineage>
</organism>
<dbReference type="KEGG" id="mro:MROS_1931"/>
<proteinExistence type="predicted"/>
<dbReference type="EMBL" id="CP003557">
    <property type="protein sequence ID" value="AFN75163.1"/>
    <property type="molecule type" value="Genomic_DNA"/>
</dbReference>
<feature type="chain" id="PRO_5003707556" description="Outer membrane protein beta-barrel domain-containing protein" evidence="2">
    <location>
        <begin position="20"/>
        <end position="177"/>
    </location>
</feature>
<sequence length="177" mass="20034">MKPTAIFFLTLLISGTLQAQSPVGQGTYTLNGSISYESRTNDGSTFNQFRFEPQIGYFFVDNLYTAISLTYFHYGFESNSDNYYGFGPAIRYYFDLSKKLKPYLGAGMTYMEMKNGSSSNYTEIKFSGGADYFITNYFAIETAINYSRIKLGESNLYSGNDVTKIINFSIGVNFFIH</sequence>
<feature type="domain" description="Outer membrane protein beta-barrel" evidence="3">
    <location>
        <begin position="8"/>
        <end position="174"/>
    </location>
</feature>
<dbReference type="SUPFAM" id="SSF56925">
    <property type="entry name" value="OMPA-like"/>
    <property type="match status" value="1"/>
</dbReference>
<keyword evidence="1 2" id="KW-0732">Signal</keyword>
<dbReference type="AlphaFoldDB" id="I7A1Q1"/>
<evidence type="ECO:0000313" key="4">
    <source>
        <dbReference type="EMBL" id="AFN75163.1"/>
    </source>
</evidence>
<accession>I7A1Q1</accession>
<dbReference type="Gene3D" id="2.40.160.20">
    <property type="match status" value="1"/>
</dbReference>
<name>I7A1Q1_MELRP</name>
<dbReference type="RefSeq" id="WP_014856595.1">
    <property type="nucleotide sequence ID" value="NC_018178.1"/>
</dbReference>
<dbReference type="InterPro" id="IPR027385">
    <property type="entry name" value="Beta-barrel_OMP"/>
</dbReference>
<dbReference type="OrthoDB" id="945117at2"/>
<evidence type="ECO:0000259" key="3">
    <source>
        <dbReference type="Pfam" id="PF13505"/>
    </source>
</evidence>
<dbReference type="Pfam" id="PF13505">
    <property type="entry name" value="OMP_b-brl"/>
    <property type="match status" value="1"/>
</dbReference>
<reference evidence="4 5" key="1">
    <citation type="journal article" date="2013" name="PLoS ONE">
        <title>Genomic analysis of Melioribacter roseus, facultatively anaerobic organotrophic bacterium representing a novel deep lineage within Bacteriodetes/Chlorobi group.</title>
        <authorList>
            <person name="Kadnikov V.V."/>
            <person name="Mardanov A.V."/>
            <person name="Podosokorskaya O.A."/>
            <person name="Gavrilov S.N."/>
            <person name="Kublanov I.V."/>
            <person name="Beletsky A.V."/>
            <person name="Bonch-Osmolovskaya E.A."/>
            <person name="Ravin N.V."/>
        </authorList>
    </citation>
    <scope>NUCLEOTIDE SEQUENCE [LARGE SCALE GENOMIC DNA]</scope>
    <source>
        <strain evidence="5">JCM 17771 / P3M-2</strain>
    </source>
</reference>
<keyword evidence="5" id="KW-1185">Reference proteome</keyword>
<protein>
    <recommendedName>
        <fullName evidence="3">Outer membrane protein beta-barrel domain-containing protein</fullName>
    </recommendedName>
</protein>
<dbReference type="HOGENOM" id="CLU_1516171_0_0_10"/>
<dbReference type="InterPro" id="IPR011250">
    <property type="entry name" value="OMP/PagP_B-barrel"/>
</dbReference>
<evidence type="ECO:0000256" key="1">
    <source>
        <dbReference type="ARBA" id="ARBA00022729"/>
    </source>
</evidence>
<dbReference type="eggNOG" id="COG3047">
    <property type="taxonomic scope" value="Bacteria"/>
</dbReference>
<dbReference type="Proteomes" id="UP000009011">
    <property type="component" value="Chromosome"/>
</dbReference>
<feature type="signal peptide" evidence="2">
    <location>
        <begin position="1"/>
        <end position="19"/>
    </location>
</feature>
<gene>
    <name evidence="4" type="ordered locus">MROS_1931</name>
</gene>
<evidence type="ECO:0000256" key="2">
    <source>
        <dbReference type="SAM" id="SignalP"/>
    </source>
</evidence>
<evidence type="ECO:0000313" key="5">
    <source>
        <dbReference type="Proteomes" id="UP000009011"/>
    </source>
</evidence>